<dbReference type="Proteomes" id="UP001560573">
    <property type="component" value="Unassembled WGS sequence"/>
</dbReference>
<dbReference type="EC" id="2.7.13.3" evidence="2"/>
<dbReference type="SUPFAM" id="SSF47384">
    <property type="entry name" value="Homodimeric domain of signal transducing histidine kinase"/>
    <property type="match status" value="1"/>
</dbReference>
<keyword evidence="6" id="KW-0175">Coiled coil</keyword>
<protein>
    <recommendedName>
        <fullName evidence="2">histidine kinase</fullName>
        <ecNumber evidence="2">2.7.13.3</ecNumber>
    </recommendedName>
</protein>
<keyword evidence="5" id="KW-0418">Kinase</keyword>
<feature type="domain" description="PAC" evidence="9">
    <location>
        <begin position="691"/>
        <end position="742"/>
    </location>
</feature>
<name>A0ABV3ZCZ3_9BACT</name>
<feature type="domain" description="PAC" evidence="9">
    <location>
        <begin position="329"/>
        <end position="381"/>
    </location>
</feature>
<feature type="coiled-coil region" evidence="6">
    <location>
        <begin position="482"/>
        <end position="513"/>
    </location>
</feature>
<dbReference type="EMBL" id="JAULBC010000002">
    <property type="protein sequence ID" value="MEX6687059.1"/>
    <property type="molecule type" value="Genomic_DNA"/>
</dbReference>
<dbReference type="Pfam" id="PF08447">
    <property type="entry name" value="PAS_3"/>
    <property type="match status" value="2"/>
</dbReference>
<dbReference type="RefSeq" id="WP_369328463.1">
    <property type="nucleotide sequence ID" value="NZ_JAULBC010000002.1"/>
</dbReference>
<feature type="domain" description="PAS" evidence="8">
    <location>
        <begin position="867"/>
        <end position="917"/>
    </location>
</feature>
<dbReference type="NCBIfam" id="TIGR00229">
    <property type="entry name" value="sensory_box"/>
    <property type="match status" value="7"/>
</dbReference>
<keyword evidence="4" id="KW-0808">Transferase</keyword>
<evidence type="ECO:0000259" key="8">
    <source>
        <dbReference type="PROSITE" id="PS50112"/>
    </source>
</evidence>
<dbReference type="SMART" id="SM00086">
    <property type="entry name" value="PAC"/>
    <property type="match status" value="5"/>
</dbReference>
<dbReference type="Pfam" id="PF13426">
    <property type="entry name" value="PAS_9"/>
    <property type="match status" value="3"/>
</dbReference>
<evidence type="ECO:0000259" key="7">
    <source>
        <dbReference type="PROSITE" id="PS50109"/>
    </source>
</evidence>
<dbReference type="PROSITE" id="PS50109">
    <property type="entry name" value="HIS_KIN"/>
    <property type="match status" value="1"/>
</dbReference>
<dbReference type="PANTHER" id="PTHR43304">
    <property type="entry name" value="PHYTOCHROME-LIKE PROTEIN CPH1"/>
    <property type="match status" value="1"/>
</dbReference>
<feature type="domain" description="Histidine kinase" evidence="7">
    <location>
        <begin position="1015"/>
        <end position="1227"/>
    </location>
</feature>
<evidence type="ECO:0000256" key="1">
    <source>
        <dbReference type="ARBA" id="ARBA00000085"/>
    </source>
</evidence>
<gene>
    <name evidence="10" type="ORF">QTN47_06115</name>
</gene>
<dbReference type="Gene3D" id="3.30.565.10">
    <property type="entry name" value="Histidine kinase-like ATPase, C-terminal domain"/>
    <property type="match status" value="1"/>
</dbReference>
<dbReference type="PROSITE" id="PS50113">
    <property type="entry name" value="PAC"/>
    <property type="match status" value="4"/>
</dbReference>
<dbReference type="InterPro" id="IPR036097">
    <property type="entry name" value="HisK_dim/P_sf"/>
</dbReference>
<dbReference type="PANTHER" id="PTHR43304:SF1">
    <property type="entry name" value="PAC DOMAIN-CONTAINING PROTEIN"/>
    <property type="match status" value="1"/>
</dbReference>
<dbReference type="SMART" id="SM00387">
    <property type="entry name" value="HATPase_c"/>
    <property type="match status" value="1"/>
</dbReference>
<dbReference type="InterPro" id="IPR036890">
    <property type="entry name" value="HATPase_C_sf"/>
</dbReference>
<dbReference type="Gene3D" id="3.30.450.20">
    <property type="entry name" value="PAS domain"/>
    <property type="match status" value="7"/>
</dbReference>
<evidence type="ECO:0000259" key="9">
    <source>
        <dbReference type="PROSITE" id="PS50113"/>
    </source>
</evidence>
<dbReference type="SUPFAM" id="SSF55874">
    <property type="entry name" value="ATPase domain of HSP90 chaperone/DNA topoisomerase II/histidine kinase"/>
    <property type="match status" value="1"/>
</dbReference>
<dbReference type="Pfam" id="PF00989">
    <property type="entry name" value="PAS"/>
    <property type="match status" value="2"/>
</dbReference>
<dbReference type="Gene3D" id="1.10.287.130">
    <property type="match status" value="1"/>
</dbReference>
<comment type="catalytic activity">
    <reaction evidence="1">
        <text>ATP + protein L-histidine = ADP + protein N-phospho-L-histidine.</text>
        <dbReference type="EC" id="2.7.13.3"/>
    </reaction>
</comment>
<dbReference type="InterPro" id="IPR003661">
    <property type="entry name" value="HisK_dim/P_dom"/>
</dbReference>
<sequence length="1227" mass="140959">MGIQYNIILRALNFPSLLLKSCEAGWRIDELNGGFSRLLDQPRQLFTNQGLCESAIFSDHDINPLIFSLIKCVAERSACTVSTSEYGQVVLNPVYEGNILQFLFLSVTTLSADDVESEIYRLKSDLFFEEHELVLNGELIHAENDYKIVFDKSPLPSWMFDNETMCFVDVNEAAVAHYGYSKDEFLSMTIADIAYGFGNEIVERQKTGFTKTGTDLHRKKNGEKIWVEYTCCKLKEDDERITLVVADDITEKRKAENDLLLYKNIIDNSKDAIGLLGKDGMPIFMNESMRKTLGKTEQELADAGGILGVYKDKQQAADVMLTIFSGNYWSGDVSLITKGNDVQDFYLSAGAVKDEKGELVAAYGIHTDITERKQLERELREYNQRITTLLESITDGFCALDNNWIITIWNKEAEKVTGINRSQVLGRVLLDAFPEVGEMGIYETCLAAKKENTARSLEQYIALLDKWIELNIYPSEAGMTVYFRNITEKKRAQEEIENANKEKLQILESIEDAFFAVNDQNIVTYWNREAERLLLMPRENILGKNLWEVYSQTTQHTSYAALEKSMNERVVGHFEEYYAPLNIWLEASVYPSQKGVSVYFKDITERKVAQEKLLHSNKQLEWAEQIGKLGYWSFDLKDNAIFWSKEVYRIFERDEELFTPDYDTFYNSIHPDDQHLFDEGFRDALAGKEIYPITHRVILHNGKLKWLMQKAVIIFRKDEQPIFEGVVQDITEEKESELKLKLSNERYDYASKATSDAIWDWDLLTGEIFCAEGYKRLFGYEEEKGDNKIFFDRIHPDDRRRIAKSMAKKLKDASSSVWQDEYRYLKSNGEYAYVYDRAFMLFDDKGRPVRMIGAMQDVTARKNEEQQLKLFESVITNARDMVLISNAPETAADLVILYANDALTELTGYSKEEVLGKHPSIFHGPRTCQKEIQKLGKAINQRKPCEIEVISRKKNGDEYWSSISVVPVVNKAGQCTHFISIERDITDRKKSELEKDQLIKELTQNNKELKQFSYITSHNLRAPLTNLMSIAELIDYDSITDETMTLLMDGFKKSTWLLNETINDLVNVLIIKEQNNPYIEKLHFQDVWNAIASATSQLAAKSNAMIHVDFTEAETVMFNKNYLESIFMNLLTNSLKYAHPGRTPEISVKSRMKNNSVQLLFTDNGLGFDLKRIGDRIFGLYQRFHNYPDSKGIGLFLVHSQVTSSGGKIQLESKVNQGSTFTITFKP</sequence>
<feature type="domain" description="PAS" evidence="8">
    <location>
        <begin position="382"/>
        <end position="430"/>
    </location>
</feature>
<evidence type="ECO:0000313" key="11">
    <source>
        <dbReference type="Proteomes" id="UP001560573"/>
    </source>
</evidence>
<accession>A0ABV3ZCZ3</accession>
<organism evidence="10 11">
    <name type="scientific">Danxiaibacter flavus</name>
    <dbReference type="NCBI Taxonomy" id="3049108"/>
    <lineage>
        <taxon>Bacteria</taxon>
        <taxon>Pseudomonadati</taxon>
        <taxon>Bacteroidota</taxon>
        <taxon>Chitinophagia</taxon>
        <taxon>Chitinophagales</taxon>
        <taxon>Chitinophagaceae</taxon>
        <taxon>Danxiaibacter</taxon>
    </lineage>
</organism>
<dbReference type="Pfam" id="PF02518">
    <property type="entry name" value="HATPase_c"/>
    <property type="match status" value="1"/>
</dbReference>
<dbReference type="InterPro" id="IPR013655">
    <property type="entry name" value="PAS_fold_3"/>
</dbReference>
<dbReference type="InterPro" id="IPR013767">
    <property type="entry name" value="PAS_fold"/>
</dbReference>
<keyword evidence="3" id="KW-0597">Phosphoprotein</keyword>
<dbReference type="InterPro" id="IPR003594">
    <property type="entry name" value="HATPase_dom"/>
</dbReference>
<dbReference type="InterPro" id="IPR035965">
    <property type="entry name" value="PAS-like_dom_sf"/>
</dbReference>
<dbReference type="SUPFAM" id="SSF55785">
    <property type="entry name" value="PYP-like sensor domain (PAS domain)"/>
    <property type="match status" value="7"/>
</dbReference>
<dbReference type="InterPro" id="IPR000014">
    <property type="entry name" value="PAS"/>
</dbReference>
<dbReference type="CDD" id="cd00082">
    <property type="entry name" value="HisKA"/>
    <property type="match status" value="1"/>
</dbReference>
<dbReference type="SMART" id="SM00091">
    <property type="entry name" value="PAS"/>
    <property type="match status" value="8"/>
</dbReference>
<feature type="domain" description="PAS" evidence="8">
    <location>
        <begin position="743"/>
        <end position="813"/>
    </location>
</feature>
<dbReference type="InterPro" id="IPR005467">
    <property type="entry name" value="His_kinase_dom"/>
</dbReference>
<dbReference type="Gene3D" id="2.10.70.100">
    <property type="match status" value="1"/>
</dbReference>
<reference evidence="10 11" key="1">
    <citation type="submission" date="2023-07" db="EMBL/GenBank/DDBJ databases">
        <authorList>
            <person name="Lian W.-H."/>
        </authorList>
    </citation>
    <scope>NUCLEOTIDE SEQUENCE [LARGE SCALE GENOMIC DNA]</scope>
    <source>
        <strain evidence="10 11">SYSU DXS3180</strain>
    </source>
</reference>
<evidence type="ECO:0000313" key="10">
    <source>
        <dbReference type="EMBL" id="MEX6687059.1"/>
    </source>
</evidence>
<proteinExistence type="predicted"/>
<evidence type="ECO:0000256" key="3">
    <source>
        <dbReference type="ARBA" id="ARBA00022553"/>
    </source>
</evidence>
<keyword evidence="11" id="KW-1185">Reference proteome</keyword>
<dbReference type="InterPro" id="IPR001610">
    <property type="entry name" value="PAC"/>
</dbReference>
<dbReference type="InterPro" id="IPR052162">
    <property type="entry name" value="Sensor_kinase/Photoreceptor"/>
</dbReference>
<evidence type="ECO:0000256" key="2">
    <source>
        <dbReference type="ARBA" id="ARBA00012438"/>
    </source>
</evidence>
<feature type="domain" description="PAS" evidence="8">
    <location>
        <begin position="499"/>
        <end position="569"/>
    </location>
</feature>
<evidence type="ECO:0000256" key="6">
    <source>
        <dbReference type="SAM" id="Coils"/>
    </source>
</evidence>
<evidence type="ECO:0000256" key="4">
    <source>
        <dbReference type="ARBA" id="ARBA00022679"/>
    </source>
</evidence>
<dbReference type="InterPro" id="IPR000700">
    <property type="entry name" value="PAS-assoc_C"/>
</dbReference>
<feature type="domain" description="PAC" evidence="9">
    <location>
        <begin position="943"/>
        <end position="997"/>
    </location>
</feature>
<dbReference type="PROSITE" id="PS50112">
    <property type="entry name" value="PAS"/>
    <property type="match status" value="4"/>
</dbReference>
<feature type="coiled-coil region" evidence="6">
    <location>
        <begin position="365"/>
        <end position="392"/>
    </location>
</feature>
<evidence type="ECO:0000256" key="5">
    <source>
        <dbReference type="ARBA" id="ARBA00022777"/>
    </source>
</evidence>
<feature type="domain" description="PAC" evidence="9">
    <location>
        <begin position="818"/>
        <end position="870"/>
    </location>
</feature>
<comment type="caution">
    <text evidence="10">The sequence shown here is derived from an EMBL/GenBank/DDBJ whole genome shotgun (WGS) entry which is preliminary data.</text>
</comment>
<dbReference type="CDD" id="cd00130">
    <property type="entry name" value="PAS"/>
    <property type="match status" value="6"/>
</dbReference>